<organism evidence="2 3">
    <name type="scientific">Solimonas aquatica</name>
    <dbReference type="NCBI Taxonomy" id="489703"/>
    <lineage>
        <taxon>Bacteria</taxon>
        <taxon>Pseudomonadati</taxon>
        <taxon>Pseudomonadota</taxon>
        <taxon>Gammaproteobacteria</taxon>
        <taxon>Nevskiales</taxon>
        <taxon>Nevskiaceae</taxon>
        <taxon>Solimonas</taxon>
    </lineage>
</organism>
<evidence type="ECO:0000313" key="3">
    <source>
        <dbReference type="Proteomes" id="UP000199233"/>
    </source>
</evidence>
<proteinExistence type="predicted"/>
<feature type="signal peptide" evidence="1">
    <location>
        <begin position="1"/>
        <end position="26"/>
    </location>
</feature>
<gene>
    <name evidence="2" type="ORF">SAMN04488038_11532</name>
</gene>
<keyword evidence="1" id="KW-0732">Signal</keyword>
<evidence type="ECO:0000256" key="1">
    <source>
        <dbReference type="SAM" id="SignalP"/>
    </source>
</evidence>
<evidence type="ECO:0000313" key="2">
    <source>
        <dbReference type="EMBL" id="SER06840.1"/>
    </source>
</evidence>
<accession>A0A1H9L652</accession>
<dbReference type="Proteomes" id="UP000199233">
    <property type="component" value="Unassembled WGS sequence"/>
</dbReference>
<dbReference type="AlphaFoldDB" id="A0A1H9L652"/>
<name>A0A1H9L652_9GAMM</name>
<keyword evidence="3" id="KW-1185">Reference proteome</keyword>
<sequence length="827" mass="87915">MTAKNHFMLPRFLLLLTLLLGGAAQAATPAPFDLAGPTLDVVITRGKMILPASEVPNLAEGDRIWIRPEFPATQSAHYLMVAAFLSGSTNPPPESWFFPCKTWTGRCAREGLSVTVPKGAQQALIFLAPETSGDVKGIVDAVRGRPGAFVRATQDLNQATLDRSRLERYLEVVHALEPGDPAVLRQVAPLLARSLAIKVDDKCLDKIPQLQAACLTQGQEALILNDGHSMSIAATLTTGVAADLVMAVSATPELGYGVYSPYIASVLDLVRIFDSFRTATYQYIPALTSHKNGKLALTLNTPPSFHAPMSVMVVALPAIDKPHLPPLRAVNPADIYCASRDDLVLPVEGAPLAFSTRYAHDITLTLQGKDGKTVRLPAWADAAQGGYVVNTANLKNVDLGDSVRGSLQGYWGFVPYEGPGFTLRNARANAWALAQGDEDALVVGRPDTVHLRSDNASCVDNIMLRDPSGKELKAEWKPLQAGVVEVKLPLQDARPGEMTLLIRQSGLNDPHPLPIQVFASAARLDAFQIYAGDTQGTLKGQRLDQVASLTLNRLTFLPGELQTGAGGDQLSLVAQDAQAAGELKPDASAPARVTLKDGRVLSMNASIDPPRPRVSLIGKNVSASASAGHSGIQAGSGDQLPQDARLTFSIRAQTPASFGRELFVEVATEDESFLSTLSLANGGIKLENNKVALLNLEPAQAFGFSAFGPLKFRPRIGGIAGDWQPLAHLVRLPQLKTLLCPADTTRACKLSGSDLFLIDSLSGQADFSQAVTVSDGFPGSSLPVPHPSEGRLYLRLRDDPSVINAVTLEAQTLPAPDAAADPAAGKP</sequence>
<protein>
    <submittedName>
        <fullName evidence="2">Uncharacterized protein</fullName>
    </submittedName>
</protein>
<feature type="chain" id="PRO_5011703696" evidence="1">
    <location>
        <begin position="27"/>
        <end position="827"/>
    </location>
</feature>
<dbReference type="EMBL" id="FOFS01000015">
    <property type="protein sequence ID" value="SER06840.1"/>
    <property type="molecule type" value="Genomic_DNA"/>
</dbReference>
<reference evidence="2 3" key="1">
    <citation type="submission" date="2016-10" db="EMBL/GenBank/DDBJ databases">
        <authorList>
            <person name="de Groot N.N."/>
        </authorList>
    </citation>
    <scope>NUCLEOTIDE SEQUENCE [LARGE SCALE GENOMIC DNA]</scope>
    <source>
        <strain evidence="2 3">DSM 25927</strain>
    </source>
</reference>
<dbReference type="STRING" id="489703.SAMN04488038_11532"/>